<dbReference type="EMBL" id="CP108222">
    <property type="protein sequence ID" value="WTT17898.1"/>
    <property type="molecule type" value="Genomic_DNA"/>
</dbReference>
<proteinExistence type="predicted"/>
<gene>
    <name evidence="1" type="ORF">OHA22_21285</name>
</gene>
<reference evidence="1" key="1">
    <citation type="submission" date="2022-10" db="EMBL/GenBank/DDBJ databases">
        <title>The complete genomes of actinobacterial strains from the NBC collection.</title>
        <authorList>
            <person name="Joergensen T.S."/>
            <person name="Alvarez Arevalo M."/>
            <person name="Sterndorff E.B."/>
            <person name="Faurdal D."/>
            <person name="Vuksanovic O."/>
            <person name="Mourched A.-S."/>
            <person name="Charusanti P."/>
            <person name="Shaw S."/>
            <person name="Blin K."/>
            <person name="Weber T."/>
        </authorList>
    </citation>
    <scope>NUCLEOTIDE SEQUENCE</scope>
    <source>
        <strain evidence="1">NBC_00093</strain>
    </source>
</reference>
<sequence>MDKFLARSARYQSLMRAEIARLVLDTARVVEAVADAVSGAVR</sequence>
<name>A0AAU1ZZU3_9ACTN</name>
<evidence type="ECO:0000313" key="1">
    <source>
        <dbReference type="EMBL" id="WTT17898.1"/>
    </source>
</evidence>
<dbReference type="AlphaFoldDB" id="A0AAU1ZZU3"/>
<accession>A0AAU1ZZU3</accession>
<organism evidence="1">
    <name type="scientific">Streptomyces sp. NBC_00093</name>
    <dbReference type="NCBI Taxonomy" id="2975649"/>
    <lineage>
        <taxon>Bacteria</taxon>
        <taxon>Bacillati</taxon>
        <taxon>Actinomycetota</taxon>
        <taxon>Actinomycetes</taxon>
        <taxon>Kitasatosporales</taxon>
        <taxon>Streptomycetaceae</taxon>
        <taxon>Streptomyces</taxon>
    </lineage>
</organism>
<protein>
    <submittedName>
        <fullName evidence="1">Uncharacterized protein</fullName>
    </submittedName>
</protein>